<dbReference type="Proteomes" id="UP001141629">
    <property type="component" value="Unassembled WGS sequence"/>
</dbReference>
<dbReference type="AlphaFoldDB" id="A0A9X2Z1Z6"/>
<dbReference type="Gene3D" id="1.10.510.10">
    <property type="entry name" value="Transferase(Phosphotransferase) domain 1"/>
    <property type="match status" value="1"/>
</dbReference>
<keyword evidence="14" id="KW-1185">Reference proteome</keyword>
<dbReference type="SMART" id="SM00220">
    <property type="entry name" value="S_TKc"/>
    <property type="match status" value="1"/>
</dbReference>
<evidence type="ECO:0000313" key="14">
    <source>
        <dbReference type="Proteomes" id="UP001141629"/>
    </source>
</evidence>
<evidence type="ECO:0000256" key="2">
    <source>
        <dbReference type="ARBA" id="ARBA00022527"/>
    </source>
</evidence>
<evidence type="ECO:0000256" key="3">
    <source>
        <dbReference type="ARBA" id="ARBA00022679"/>
    </source>
</evidence>
<evidence type="ECO:0000256" key="5">
    <source>
        <dbReference type="ARBA" id="ARBA00022777"/>
    </source>
</evidence>
<keyword evidence="6 9" id="KW-0067">ATP-binding</keyword>
<keyword evidence="4 9" id="KW-0547">Nucleotide-binding</keyword>
<dbReference type="PROSITE" id="PS00108">
    <property type="entry name" value="PROTEIN_KINASE_ST"/>
    <property type="match status" value="1"/>
</dbReference>
<proteinExistence type="predicted"/>
<evidence type="ECO:0000256" key="9">
    <source>
        <dbReference type="PROSITE-ProRule" id="PRU10141"/>
    </source>
</evidence>
<dbReference type="InterPro" id="IPR008271">
    <property type="entry name" value="Ser/Thr_kinase_AS"/>
</dbReference>
<dbReference type="PROSITE" id="PS00107">
    <property type="entry name" value="PROTEIN_KINASE_ATP"/>
    <property type="match status" value="1"/>
</dbReference>
<name>A0A9X2Z1Z6_9MYCO</name>
<dbReference type="GO" id="GO:0080090">
    <property type="term" value="P:regulation of primary metabolic process"/>
    <property type="evidence" value="ECO:0007669"/>
    <property type="project" value="UniProtKB-ARBA"/>
</dbReference>
<dbReference type="GO" id="GO:0004674">
    <property type="term" value="F:protein serine/threonine kinase activity"/>
    <property type="evidence" value="ECO:0007669"/>
    <property type="project" value="UniProtKB-KW"/>
</dbReference>
<dbReference type="FunFam" id="3.30.200.20:FF:000035">
    <property type="entry name" value="Serine/threonine protein kinase Stk1"/>
    <property type="match status" value="1"/>
</dbReference>
<evidence type="ECO:0000256" key="4">
    <source>
        <dbReference type="ARBA" id="ARBA00022741"/>
    </source>
</evidence>
<gene>
    <name evidence="13" type="ORF">H7K45_16485</name>
</gene>
<dbReference type="PROSITE" id="PS50011">
    <property type="entry name" value="PROTEIN_KINASE_DOM"/>
    <property type="match status" value="1"/>
</dbReference>
<organism evidence="13 14">
    <name type="scientific">Mycobacterium yunnanensis</name>
    <dbReference type="NCBI Taxonomy" id="368477"/>
    <lineage>
        <taxon>Bacteria</taxon>
        <taxon>Bacillati</taxon>
        <taxon>Actinomycetota</taxon>
        <taxon>Actinomycetes</taxon>
        <taxon>Mycobacteriales</taxon>
        <taxon>Mycobacteriaceae</taxon>
        <taxon>Mycobacterium</taxon>
    </lineage>
</organism>
<dbReference type="SUPFAM" id="SSF56112">
    <property type="entry name" value="Protein kinase-like (PK-like)"/>
    <property type="match status" value="1"/>
</dbReference>
<comment type="caution">
    <text evidence="13">The sequence shown here is derived from an EMBL/GenBank/DDBJ whole genome shotgun (WGS) entry which is preliminary data.</text>
</comment>
<feature type="compositionally biased region" description="Pro residues" evidence="10">
    <location>
        <begin position="348"/>
        <end position="360"/>
    </location>
</feature>
<dbReference type="EC" id="2.7.11.1" evidence="1"/>
<comment type="catalytic activity">
    <reaction evidence="7">
        <text>L-threonyl-[protein] + ATP = O-phospho-L-threonyl-[protein] + ADP + H(+)</text>
        <dbReference type="Rhea" id="RHEA:46608"/>
        <dbReference type="Rhea" id="RHEA-COMP:11060"/>
        <dbReference type="Rhea" id="RHEA-COMP:11605"/>
        <dbReference type="ChEBI" id="CHEBI:15378"/>
        <dbReference type="ChEBI" id="CHEBI:30013"/>
        <dbReference type="ChEBI" id="CHEBI:30616"/>
        <dbReference type="ChEBI" id="CHEBI:61977"/>
        <dbReference type="ChEBI" id="CHEBI:456216"/>
        <dbReference type="EC" id="2.7.11.1"/>
    </reaction>
</comment>
<evidence type="ECO:0000259" key="12">
    <source>
        <dbReference type="PROSITE" id="PS50011"/>
    </source>
</evidence>
<reference evidence="13" key="1">
    <citation type="submission" date="2020-07" db="EMBL/GenBank/DDBJ databases">
        <authorList>
            <person name="Pettersson B.M.F."/>
            <person name="Behra P.R.K."/>
            <person name="Ramesh M."/>
            <person name="Das S."/>
            <person name="Dasgupta S."/>
            <person name="Kirsebom L.A."/>
        </authorList>
    </citation>
    <scope>NUCLEOTIDE SEQUENCE</scope>
    <source>
        <strain evidence="13">DSM 44838</strain>
    </source>
</reference>
<evidence type="ECO:0000256" key="8">
    <source>
        <dbReference type="ARBA" id="ARBA00048679"/>
    </source>
</evidence>
<dbReference type="Gene3D" id="3.30.200.20">
    <property type="entry name" value="Phosphorylase Kinase, domain 1"/>
    <property type="match status" value="1"/>
</dbReference>
<comment type="catalytic activity">
    <reaction evidence="8">
        <text>L-seryl-[protein] + ATP = O-phospho-L-seryl-[protein] + ADP + H(+)</text>
        <dbReference type="Rhea" id="RHEA:17989"/>
        <dbReference type="Rhea" id="RHEA-COMP:9863"/>
        <dbReference type="Rhea" id="RHEA-COMP:11604"/>
        <dbReference type="ChEBI" id="CHEBI:15378"/>
        <dbReference type="ChEBI" id="CHEBI:29999"/>
        <dbReference type="ChEBI" id="CHEBI:30616"/>
        <dbReference type="ChEBI" id="CHEBI:83421"/>
        <dbReference type="ChEBI" id="CHEBI:456216"/>
        <dbReference type="EC" id="2.7.11.1"/>
    </reaction>
</comment>
<dbReference type="PANTHER" id="PTHR43289:SF6">
    <property type="entry name" value="SERINE_THREONINE-PROTEIN KINASE NEKL-3"/>
    <property type="match status" value="1"/>
</dbReference>
<dbReference type="InterPro" id="IPR011009">
    <property type="entry name" value="Kinase-like_dom_sf"/>
</dbReference>
<feature type="binding site" evidence="9">
    <location>
        <position position="46"/>
    </location>
    <ligand>
        <name>ATP</name>
        <dbReference type="ChEBI" id="CHEBI:30616"/>
    </ligand>
</feature>
<evidence type="ECO:0000256" key="1">
    <source>
        <dbReference type="ARBA" id="ARBA00012513"/>
    </source>
</evidence>
<keyword evidence="2 13" id="KW-0723">Serine/threonine-protein kinase</keyword>
<keyword evidence="3" id="KW-0808">Transferase</keyword>
<dbReference type="PANTHER" id="PTHR43289">
    <property type="entry name" value="MITOGEN-ACTIVATED PROTEIN KINASE KINASE KINASE 20-RELATED"/>
    <property type="match status" value="1"/>
</dbReference>
<dbReference type="InterPro" id="IPR000719">
    <property type="entry name" value="Prot_kinase_dom"/>
</dbReference>
<feature type="transmembrane region" description="Helical" evidence="11">
    <location>
        <begin position="311"/>
        <end position="330"/>
    </location>
</feature>
<evidence type="ECO:0000256" key="10">
    <source>
        <dbReference type="SAM" id="MobiDB-lite"/>
    </source>
</evidence>
<evidence type="ECO:0000313" key="13">
    <source>
        <dbReference type="EMBL" id="MCV7422148.1"/>
    </source>
</evidence>
<sequence length="388" mass="40051">MGAGPLSPGPHVLGGRYELRGVLGVGGMAEVRDGWDTRLGRPVAVKLLHPALGVRPDARARFEEEARSAARLSHPNIVAVHDYGHHGGTPYIVMERLPGTTLHDEIGRGPLPSMRVRAILDEMLAALSVAHAAGVVHRDIKPANVLTAGPGGTVKVADFGIAKTDDGGHTKTGQLVGTMAYTSPERLAGAPSSVADDLYAVGVVGYELAARRSPFPQNDPAALAFAIMNGSHPPLAAVVDGVDPVLSAVIDRALAHDPRARFASADEMRAALAGPRPGTRVYTAPFAPVVSNAHPRPVPVTRSRWTRRRTALAAVGVLAAVIVTALALALSPTSQNSPAPASTTTSSSPPPVSSSPPPVPSTTVAQIEEPAPPPGPPPGKGKGPKHRD</sequence>
<keyword evidence="11" id="KW-0812">Transmembrane</keyword>
<keyword evidence="5 13" id="KW-0418">Kinase</keyword>
<evidence type="ECO:0000256" key="6">
    <source>
        <dbReference type="ARBA" id="ARBA00022840"/>
    </source>
</evidence>
<feature type="region of interest" description="Disordered" evidence="10">
    <location>
        <begin position="331"/>
        <end position="388"/>
    </location>
</feature>
<evidence type="ECO:0000256" key="11">
    <source>
        <dbReference type="SAM" id="Phobius"/>
    </source>
</evidence>
<evidence type="ECO:0000256" key="7">
    <source>
        <dbReference type="ARBA" id="ARBA00047899"/>
    </source>
</evidence>
<dbReference type="InterPro" id="IPR017441">
    <property type="entry name" value="Protein_kinase_ATP_BS"/>
</dbReference>
<dbReference type="GO" id="GO:0005524">
    <property type="term" value="F:ATP binding"/>
    <property type="evidence" value="ECO:0007669"/>
    <property type="project" value="UniProtKB-UniRule"/>
</dbReference>
<keyword evidence="11" id="KW-0472">Membrane</keyword>
<protein>
    <recommendedName>
        <fullName evidence="1">non-specific serine/threonine protein kinase</fullName>
        <ecNumber evidence="1">2.7.11.1</ecNumber>
    </recommendedName>
</protein>
<dbReference type="Pfam" id="PF00069">
    <property type="entry name" value="Pkinase"/>
    <property type="match status" value="1"/>
</dbReference>
<keyword evidence="11" id="KW-1133">Transmembrane helix</keyword>
<feature type="compositionally biased region" description="Pro residues" evidence="10">
    <location>
        <begin position="370"/>
        <end position="379"/>
    </location>
</feature>
<accession>A0A9X2Z1Z6</accession>
<feature type="domain" description="Protein kinase" evidence="12">
    <location>
        <begin position="17"/>
        <end position="287"/>
    </location>
</feature>
<dbReference type="CDD" id="cd14014">
    <property type="entry name" value="STKc_PknB_like"/>
    <property type="match status" value="1"/>
</dbReference>
<dbReference type="EMBL" id="JACKVK010000008">
    <property type="protein sequence ID" value="MCV7422148.1"/>
    <property type="molecule type" value="Genomic_DNA"/>
</dbReference>
<reference evidence="13" key="2">
    <citation type="journal article" date="2022" name="BMC Genomics">
        <title>Comparative genome analysis of mycobacteria focusing on tRNA and non-coding RNA.</title>
        <authorList>
            <person name="Behra P.R.K."/>
            <person name="Pettersson B.M.F."/>
            <person name="Ramesh M."/>
            <person name="Das S."/>
            <person name="Dasgupta S."/>
            <person name="Kirsebom L.A."/>
        </authorList>
    </citation>
    <scope>NUCLEOTIDE SEQUENCE</scope>
    <source>
        <strain evidence="13">DSM 44838</strain>
    </source>
</reference>
<dbReference type="RefSeq" id="WP_263996891.1">
    <property type="nucleotide sequence ID" value="NZ_JACKVK010000008.1"/>
</dbReference>
<feature type="compositionally biased region" description="Low complexity" evidence="10">
    <location>
        <begin position="331"/>
        <end position="347"/>
    </location>
</feature>